<dbReference type="Proteomes" id="UP000475155">
    <property type="component" value="Unassembled WGS sequence"/>
</dbReference>
<dbReference type="Pfam" id="PF01420">
    <property type="entry name" value="Methylase_S"/>
    <property type="match status" value="1"/>
</dbReference>
<gene>
    <name evidence="6" type="ORF">GFD18_03240</name>
</gene>
<evidence type="ECO:0000313" key="7">
    <source>
        <dbReference type="Proteomes" id="UP000475155"/>
    </source>
</evidence>
<evidence type="ECO:0000313" key="6">
    <source>
        <dbReference type="EMBL" id="NEH11110.1"/>
    </source>
</evidence>
<protein>
    <recommendedName>
        <fullName evidence="5">Type I restriction modification DNA specificity domain-containing protein</fullName>
    </recommendedName>
</protein>
<dbReference type="InterPro" id="IPR044946">
    <property type="entry name" value="Restrct_endonuc_typeI_TRD_sf"/>
</dbReference>
<dbReference type="Gene3D" id="3.90.220.20">
    <property type="entry name" value="DNA methylase specificity domains"/>
    <property type="match status" value="1"/>
</dbReference>
<reference evidence="6 7" key="1">
    <citation type="submission" date="2019-10" db="EMBL/GenBank/DDBJ databases">
        <title>Bifidobacterium from non-human primates.</title>
        <authorList>
            <person name="Modesto M."/>
        </authorList>
    </citation>
    <scope>NUCLEOTIDE SEQUENCE [LARGE SCALE GENOMIC DNA]</scope>
    <source>
        <strain evidence="6 7">SMA1</strain>
    </source>
</reference>
<name>A0ABX0CB98_9BIFI</name>
<evidence type="ECO:0000256" key="1">
    <source>
        <dbReference type="ARBA" id="ARBA00010923"/>
    </source>
</evidence>
<dbReference type="EMBL" id="WHZU01000004">
    <property type="protein sequence ID" value="NEH11110.1"/>
    <property type="molecule type" value="Genomic_DNA"/>
</dbReference>
<keyword evidence="3" id="KW-0238">DNA-binding</keyword>
<keyword evidence="7" id="KW-1185">Reference proteome</keyword>
<dbReference type="PANTHER" id="PTHR43140:SF1">
    <property type="entry name" value="TYPE I RESTRICTION ENZYME ECOKI SPECIFICITY SUBUNIT"/>
    <property type="match status" value="1"/>
</dbReference>
<evidence type="ECO:0000256" key="3">
    <source>
        <dbReference type="ARBA" id="ARBA00023125"/>
    </source>
</evidence>
<evidence type="ECO:0000256" key="2">
    <source>
        <dbReference type="ARBA" id="ARBA00022747"/>
    </source>
</evidence>
<feature type="domain" description="Type I restriction modification DNA specificity" evidence="5">
    <location>
        <begin position="96"/>
        <end position="262"/>
    </location>
</feature>
<evidence type="ECO:0000256" key="4">
    <source>
        <dbReference type="ARBA" id="ARBA00038652"/>
    </source>
</evidence>
<dbReference type="SUPFAM" id="SSF116734">
    <property type="entry name" value="DNA methylase specificity domain"/>
    <property type="match status" value="1"/>
</dbReference>
<dbReference type="InterPro" id="IPR000055">
    <property type="entry name" value="Restrct_endonuc_typeI_TRD"/>
</dbReference>
<comment type="similarity">
    <text evidence="1">Belongs to the type-I restriction system S methylase family.</text>
</comment>
<dbReference type="InterPro" id="IPR051212">
    <property type="entry name" value="Type-I_RE_S_subunit"/>
</dbReference>
<comment type="subunit">
    <text evidence="4">The methyltransferase is composed of M and S polypeptides.</text>
</comment>
<accession>A0ABX0CB98</accession>
<evidence type="ECO:0000259" key="5">
    <source>
        <dbReference type="Pfam" id="PF01420"/>
    </source>
</evidence>
<sequence length="277" mass="30973">MSDLKTTPIAAKLRASILQQAIEGKLVPQDPNDEPASKLIERIRKERAELIKQKKAKTPKGGESIIWKDSNGSWWERRGKSEAVCIDDEIPFDIPENWTWARVCSLGTLERGAGIKRSEVVAEGEPCVRYGELYTTYRDEIVEPSSFTSETVYMAAHKLEHDELLITLTGENDIDIGKTVVNSFGRTVAYGGDLLALKNHLQNGHFLMRLFNSPYVGKQRTSASTGNTIVHLSAEKISRFLVPVPPLAEQSRIVKKIDAAMKLTDQLGILERERAML</sequence>
<dbReference type="RefSeq" id="WP_163199147.1">
    <property type="nucleotide sequence ID" value="NZ_WHZU01000004.1"/>
</dbReference>
<keyword evidence="2" id="KW-0680">Restriction system</keyword>
<dbReference type="PANTHER" id="PTHR43140">
    <property type="entry name" value="TYPE-1 RESTRICTION ENZYME ECOKI SPECIFICITY PROTEIN"/>
    <property type="match status" value="1"/>
</dbReference>
<proteinExistence type="inferred from homology"/>
<organism evidence="6 7">
    <name type="scientific">Bifidobacterium saimiriisciurei</name>
    <dbReference type="NCBI Taxonomy" id="2661627"/>
    <lineage>
        <taxon>Bacteria</taxon>
        <taxon>Bacillati</taxon>
        <taxon>Actinomycetota</taxon>
        <taxon>Actinomycetes</taxon>
        <taxon>Bifidobacteriales</taxon>
        <taxon>Bifidobacteriaceae</taxon>
        <taxon>Bifidobacterium</taxon>
    </lineage>
</organism>
<comment type="caution">
    <text evidence="6">The sequence shown here is derived from an EMBL/GenBank/DDBJ whole genome shotgun (WGS) entry which is preliminary data.</text>
</comment>